<dbReference type="PROSITE" id="PS51194">
    <property type="entry name" value="HELICASE_CTER"/>
    <property type="match status" value="1"/>
</dbReference>
<evidence type="ECO:0000259" key="2">
    <source>
        <dbReference type="PROSITE" id="PS50076"/>
    </source>
</evidence>
<dbReference type="CDD" id="cd06257">
    <property type="entry name" value="DnaJ"/>
    <property type="match status" value="1"/>
</dbReference>
<dbReference type="EMBL" id="CAADHB010000171">
    <property type="protein sequence ID" value="VFK80873.1"/>
    <property type="molecule type" value="Genomic_DNA"/>
</dbReference>
<gene>
    <name evidence="7" type="ORF">BECKSD772D_GA0070982_11711</name>
    <name evidence="6" type="ORF">BECKSD772E_GA0070983_11731</name>
    <name evidence="5" type="ORF">BECKSD772F_GA0070984_11785</name>
</gene>
<dbReference type="PROSITE" id="PS51192">
    <property type="entry name" value="HELICASE_ATP_BIND_1"/>
    <property type="match status" value="1"/>
</dbReference>
<evidence type="ECO:0000256" key="1">
    <source>
        <dbReference type="ARBA" id="ARBA00023186"/>
    </source>
</evidence>
<dbReference type="Pfam" id="PF04851">
    <property type="entry name" value="ResIII"/>
    <property type="match status" value="1"/>
</dbReference>
<dbReference type="SUPFAM" id="SSF46565">
    <property type="entry name" value="Chaperone J-domain"/>
    <property type="match status" value="1"/>
</dbReference>
<dbReference type="EMBL" id="CAADFR010000178">
    <property type="protein sequence ID" value="VFK44405.1"/>
    <property type="molecule type" value="Genomic_DNA"/>
</dbReference>
<dbReference type="InterPro" id="IPR001650">
    <property type="entry name" value="Helicase_C-like"/>
</dbReference>
<name>A0A450Z6A7_9GAMM</name>
<feature type="domain" description="Helicase C-terminal" evidence="4">
    <location>
        <begin position="317"/>
        <end position="470"/>
    </location>
</feature>
<dbReference type="PROSITE" id="PS50076">
    <property type="entry name" value="DNAJ_2"/>
    <property type="match status" value="1"/>
</dbReference>
<evidence type="ECO:0000259" key="3">
    <source>
        <dbReference type="PROSITE" id="PS51192"/>
    </source>
</evidence>
<dbReference type="SMART" id="SM00487">
    <property type="entry name" value="DEXDc"/>
    <property type="match status" value="1"/>
</dbReference>
<evidence type="ECO:0000259" key="4">
    <source>
        <dbReference type="PROSITE" id="PS51194"/>
    </source>
</evidence>
<dbReference type="PRINTS" id="PR00625">
    <property type="entry name" value="JDOMAIN"/>
</dbReference>
<dbReference type="AlphaFoldDB" id="A0A450Z6A7"/>
<dbReference type="InterPro" id="IPR027417">
    <property type="entry name" value="P-loop_NTPase"/>
</dbReference>
<dbReference type="PANTHER" id="PTHR47396:SF1">
    <property type="entry name" value="ATP-DEPENDENT HELICASE IRC3-RELATED"/>
    <property type="match status" value="1"/>
</dbReference>
<dbReference type="SMART" id="SM00271">
    <property type="entry name" value="DnaJ"/>
    <property type="match status" value="1"/>
</dbReference>
<dbReference type="InterPro" id="IPR050742">
    <property type="entry name" value="Helicase_Restrict-Modif_Enz"/>
</dbReference>
<proteinExistence type="predicted"/>
<dbReference type="InterPro" id="IPR006935">
    <property type="entry name" value="Helicase/UvrB_N"/>
</dbReference>
<feature type="domain" description="J" evidence="2">
    <location>
        <begin position="155"/>
        <end position="222"/>
    </location>
</feature>
<protein>
    <submittedName>
        <fullName evidence="6">DnaJ domain-containing protein</fullName>
    </submittedName>
</protein>
<dbReference type="Pfam" id="PF00271">
    <property type="entry name" value="Helicase_C"/>
    <property type="match status" value="1"/>
</dbReference>
<keyword evidence="1" id="KW-0143">Chaperone</keyword>
<sequence length="628" mass="71302">MDLRPYQQDCLKAIESKLEDGINRQLVVLPTGSGKTVIFSELIKRKNLKTLVIAHRIELLEQAKDKLSKVAPDISSGIFCGDQKCHEKQVTIASIQSAINALDLLKSENYQLLIIDEAHHAVARTYIRLIEALGFKQVEYAPDVETPEISDLVKPYLQTLGVECSKASPQRIKKSYRLLAIKYHPDKNNGDIVCAERFKRIQEAYEFLAKSKNLLLDNDQVERVEDAEKDLLKPAVVDRLKFMVGFTATPKRGDNIGLDEVFQEIPYAISIRKLVNRGFLVKPEGLHVKVGIDLKKVQIRGGDYKIESLRKVMLSKQARDIVVQTIKRFAPDRRGIVFSVDIEHSELLKKDFQEAGFSCDAVHSSVSLEDRKARLKAFESGELQFIVNPMILTEGFDCPVADCMINVAPTQNRSLYIQKAGRVLRTHPDKENALLIDFGITKKKHTLVTAVDLMGDDIVMRTVTDREELYPKQKKEKPIDEDLEFTEEEYNPLDGKTGKITPIYQKDGSHLTAFDSKSRVLNHFTWKRERISATASQRDYIRKLCKATGERVEHMERLGIGQAKKIISYLLEKKKTMQKGTPITKKQAWYLKKLAKEQGVTDLDDSKIYNLSKYEARGLIGKMLGNVG</sequence>
<dbReference type="Gene3D" id="1.10.287.110">
    <property type="entry name" value="DnaJ domain"/>
    <property type="match status" value="1"/>
</dbReference>
<dbReference type="Gene3D" id="3.40.50.300">
    <property type="entry name" value="P-loop containing nucleotide triphosphate hydrolases"/>
    <property type="match status" value="2"/>
</dbReference>
<accession>A0A450Z6A7</accession>
<dbReference type="GO" id="GO:0016787">
    <property type="term" value="F:hydrolase activity"/>
    <property type="evidence" value="ECO:0007669"/>
    <property type="project" value="InterPro"/>
</dbReference>
<dbReference type="InterPro" id="IPR014001">
    <property type="entry name" value="Helicase_ATP-bd"/>
</dbReference>
<feature type="domain" description="Helicase ATP-binding" evidence="3">
    <location>
        <begin position="16"/>
        <end position="268"/>
    </location>
</feature>
<dbReference type="InterPro" id="IPR001623">
    <property type="entry name" value="DnaJ_domain"/>
</dbReference>
<dbReference type="GO" id="GO:0005829">
    <property type="term" value="C:cytosol"/>
    <property type="evidence" value="ECO:0007669"/>
    <property type="project" value="TreeGrafter"/>
</dbReference>
<dbReference type="Pfam" id="PF00226">
    <property type="entry name" value="DnaJ"/>
    <property type="match status" value="1"/>
</dbReference>
<dbReference type="SMART" id="SM00490">
    <property type="entry name" value="HELICc"/>
    <property type="match status" value="1"/>
</dbReference>
<dbReference type="EMBL" id="CAADFU010000173">
    <property type="protein sequence ID" value="VFK49350.1"/>
    <property type="molecule type" value="Genomic_DNA"/>
</dbReference>
<dbReference type="GO" id="GO:0003677">
    <property type="term" value="F:DNA binding"/>
    <property type="evidence" value="ECO:0007669"/>
    <property type="project" value="InterPro"/>
</dbReference>
<dbReference type="InterPro" id="IPR036869">
    <property type="entry name" value="J_dom_sf"/>
</dbReference>
<evidence type="ECO:0000313" key="6">
    <source>
        <dbReference type="EMBL" id="VFK49350.1"/>
    </source>
</evidence>
<organism evidence="6">
    <name type="scientific">Candidatus Kentrum sp. SD</name>
    <dbReference type="NCBI Taxonomy" id="2126332"/>
    <lineage>
        <taxon>Bacteria</taxon>
        <taxon>Pseudomonadati</taxon>
        <taxon>Pseudomonadota</taxon>
        <taxon>Gammaproteobacteria</taxon>
        <taxon>Candidatus Kentrum</taxon>
    </lineage>
</organism>
<reference evidence="6" key="1">
    <citation type="submission" date="2019-02" db="EMBL/GenBank/DDBJ databases">
        <authorList>
            <person name="Gruber-Vodicka R. H."/>
            <person name="Seah K. B. B."/>
        </authorList>
    </citation>
    <scope>NUCLEOTIDE SEQUENCE</scope>
    <source>
        <strain evidence="7">BECK_S127</strain>
        <strain evidence="6">BECK_S1320</strain>
        <strain evidence="5">BECK_S1321</strain>
    </source>
</reference>
<dbReference type="SUPFAM" id="SSF52540">
    <property type="entry name" value="P-loop containing nucleoside triphosphate hydrolases"/>
    <property type="match status" value="1"/>
</dbReference>
<dbReference type="GO" id="GO:0005524">
    <property type="term" value="F:ATP binding"/>
    <property type="evidence" value="ECO:0007669"/>
    <property type="project" value="InterPro"/>
</dbReference>
<dbReference type="PANTHER" id="PTHR47396">
    <property type="entry name" value="TYPE I RESTRICTION ENZYME ECOKI R PROTEIN"/>
    <property type="match status" value="1"/>
</dbReference>
<evidence type="ECO:0000313" key="5">
    <source>
        <dbReference type="EMBL" id="VFK44405.1"/>
    </source>
</evidence>
<evidence type="ECO:0000313" key="7">
    <source>
        <dbReference type="EMBL" id="VFK80873.1"/>
    </source>
</evidence>